<feature type="binding site" evidence="4">
    <location>
        <position position="313"/>
    </location>
    <ligand>
        <name>S-adenosyl-L-methionine</name>
        <dbReference type="ChEBI" id="CHEBI:59789"/>
    </ligand>
</feature>
<evidence type="ECO:0000313" key="7">
    <source>
        <dbReference type="EMBL" id="MBP2026842.1"/>
    </source>
</evidence>
<name>A0ABS4KGG6_9FIRM</name>
<dbReference type="Proteomes" id="UP001314903">
    <property type="component" value="Unassembled WGS sequence"/>
</dbReference>
<evidence type="ECO:0000256" key="2">
    <source>
        <dbReference type="ARBA" id="ARBA00022679"/>
    </source>
</evidence>
<feature type="binding site" evidence="4">
    <location>
        <position position="334"/>
    </location>
    <ligand>
        <name>S-adenosyl-L-methionine</name>
        <dbReference type="ChEBI" id="CHEBI:59789"/>
    </ligand>
</feature>
<dbReference type="RefSeq" id="WP_209659241.1">
    <property type="nucleotide sequence ID" value="NZ_JAGGLI010000004.1"/>
</dbReference>
<dbReference type="PROSITE" id="PS01231">
    <property type="entry name" value="TRMA_2"/>
    <property type="match status" value="1"/>
</dbReference>
<protein>
    <submittedName>
        <fullName evidence="7">23S rRNA (Uracil1939-C5)-methyltransferase</fullName>
        <ecNumber evidence="7">2.1.1.190</ecNumber>
    </submittedName>
</protein>
<dbReference type="Gene3D" id="3.40.50.150">
    <property type="entry name" value="Vaccinia Virus protein VP39"/>
    <property type="match status" value="1"/>
</dbReference>
<dbReference type="GO" id="GO:0008168">
    <property type="term" value="F:methyltransferase activity"/>
    <property type="evidence" value="ECO:0007669"/>
    <property type="project" value="UniProtKB-KW"/>
</dbReference>
<dbReference type="InterPro" id="IPR010280">
    <property type="entry name" value="U5_MeTrfase_fam"/>
</dbReference>
<evidence type="ECO:0000256" key="1">
    <source>
        <dbReference type="ARBA" id="ARBA00022603"/>
    </source>
</evidence>
<dbReference type="Gene3D" id="2.40.50.140">
    <property type="entry name" value="Nucleic acid-binding proteins"/>
    <property type="match status" value="1"/>
</dbReference>
<feature type="active site" description="Nucleophile" evidence="4">
    <location>
        <position position="409"/>
    </location>
</feature>
<dbReference type="PROSITE" id="PS50926">
    <property type="entry name" value="TRAM"/>
    <property type="match status" value="1"/>
</dbReference>
<comment type="similarity">
    <text evidence="4">Belongs to the class I-like SAM-binding methyltransferase superfamily. RNA M5U methyltransferase family.</text>
</comment>
<dbReference type="Pfam" id="PF05958">
    <property type="entry name" value="tRNA_U5-meth_tr"/>
    <property type="match status" value="1"/>
</dbReference>
<dbReference type="InterPro" id="IPR012340">
    <property type="entry name" value="NA-bd_OB-fold"/>
</dbReference>
<dbReference type="Gene3D" id="2.40.50.1070">
    <property type="match status" value="1"/>
</dbReference>
<evidence type="ECO:0000256" key="4">
    <source>
        <dbReference type="PROSITE-ProRule" id="PRU01024"/>
    </source>
</evidence>
<dbReference type="GO" id="GO:0032259">
    <property type="term" value="P:methylation"/>
    <property type="evidence" value="ECO:0007669"/>
    <property type="project" value="UniProtKB-KW"/>
</dbReference>
<accession>A0ABS4KGG6</accession>
<dbReference type="InterPro" id="IPR002792">
    <property type="entry name" value="TRAM_dom"/>
</dbReference>
<evidence type="ECO:0000259" key="6">
    <source>
        <dbReference type="PROSITE" id="PS50926"/>
    </source>
</evidence>
<dbReference type="Pfam" id="PF01938">
    <property type="entry name" value="TRAM"/>
    <property type="match status" value="1"/>
</dbReference>
<dbReference type="PANTHER" id="PTHR11061">
    <property type="entry name" value="RNA M5U METHYLTRANSFERASE"/>
    <property type="match status" value="1"/>
</dbReference>
<feature type="binding site" evidence="4">
    <location>
        <position position="284"/>
    </location>
    <ligand>
        <name>S-adenosyl-L-methionine</name>
        <dbReference type="ChEBI" id="CHEBI:59789"/>
    </ligand>
</feature>
<keyword evidence="3 4" id="KW-0949">S-adenosyl-L-methionine</keyword>
<feature type="binding site" evidence="4">
    <location>
        <position position="382"/>
    </location>
    <ligand>
        <name>S-adenosyl-L-methionine</name>
        <dbReference type="ChEBI" id="CHEBI:59789"/>
    </ligand>
</feature>
<keyword evidence="8" id="KW-1185">Reference proteome</keyword>
<dbReference type="InterPro" id="IPR030390">
    <property type="entry name" value="MeTrfase_TrmA_AS"/>
</dbReference>
<dbReference type="PROSITE" id="PS51687">
    <property type="entry name" value="SAM_MT_RNA_M5U"/>
    <property type="match status" value="1"/>
</dbReference>
<dbReference type="InterPro" id="IPR029063">
    <property type="entry name" value="SAM-dependent_MTases_sf"/>
</dbReference>
<gene>
    <name evidence="7" type="ORF">J2Z35_000633</name>
</gene>
<reference evidence="7 8" key="1">
    <citation type="submission" date="2021-03" db="EMBL/GenBank/DDBJ databases">
        <title>Genomic Encyclopedia of Type Strains, Phase IV (KMG-IV): sequencing the most valuable type-strain genomes for metagenomic binning, comparative biology and taxonomic classification.</title>
        <authorList>
            <person name="Goeker M."/>
        </authorList>
    </citation>
    <scope>NUCLEOTIDE SEQUENCE [LARGE SCALE GENOMIC DNA]</scope>
    <source>
        <strain evidence="7 8">DSM 27512</strain>
    </source>
</reference>
<evidence type="ECO:0000256" key="5">
    <source>
        <dbReference type="PROSITE-ProRule" id="PRU10015"/>
    </source>
</evidence>
<proteinExistence type="inferred from homology"/>
<dbReference type="SUPFAM" id="SSF50249">
    <property type="entry name" value="Nucleic acid-binding proteins"/>
    <property type="match status" value="1"/>
</dbReference>
<dbReference type="EC" id="2.1.1.190" evidence="7"/>
<keyword evidence="2 4" id="KW-0808">Transferase</keyword>
<organism evidence="7 8">
    <name type="scientific">Acetoanaerobium pronyense</name>
    <dbReference type="NCBI Taxonomy" id="1482736"/>
    <lineage>
        <taxon>Bacteria</taxon>
        <taxon>Bacillati</taxon>
        <taxon>Bacillota</taxon>
        <taxon>Clostridia</taxon>
        <taxon>Peptostreptococcales</taxon>
        <taxon>Filifactoraceae</taxon>
        <taxon>Acetoanaerobium</taxon>
    </lineage>
</organism>
<feature type="domain" description="TRAM" evidence="6">
    <location>
        <begin position="1"/>
        <end position="59"/>
    </location>
</feature>
<dbReference type="PANTHER" id="PTHR11061:SF30">
    <property type="entry name" value="TRNA (URACIL(54)-C(5))-METHYLTRANSFERASE"/>
    <property type="match status" value="1"/>
</dbReference>
<dbReference type="NCBIfam" id="TIGR00479">
    <property type="entry name" value="rumA"/>
    <property type="match status" value="1"/>
</dbReference>
<dbReference type="CDD" id="cd02440">
    <property type="entry name" value="AdoMet_MTases"/>
    <property type="match status" value="1"/>
</dbReference>
<sequence>MLKIGKTYEIDIVDLGHKGEGIGKFEGFTVFVEGGLKGDKVIGKVIKSKKNYAVADLVKVLEPSPQRVEPRCPLAHTCGGCQIMQLDYENQLEIKRNTVLENLTRIGKLENPKVEETIGMKDPYYYRNKVQFPVGLDKNNRPIMGFYKKMSHDIIPLKTCYVQDPINDTILDIVREYIVKFNIKVYDEKTHTGNLRHVVTKIGHYTKEVMVILVTKEKEIPKLKYLIDMLEEKVPGFRTLVQNINPQRTNVILGRENKTIYGDGVIEDTIEDLVFEISPLSFYQVNPLQTEVLYRKTLEFADINKEDTVFDIYCGIGTISLFLARSAKQVYGVEIVPDAIENAKKNAAKNHIGNATFYAGKAEDLIPKLYNQGITADVVVVDPPRKGCEEIVLKTIAEMKPKKVVYVSCNPSTLARDVEILKDYGYEMKVAQPVDMFPHTTHVETVVLIERV</sequence>
<dbReference type="EMBL" id="JAGGLI010000004">
    <property type="protein sequence ID" value="MBP2026842.1"/>
    <property type="molecule type" value="Genomic_DNA"/>
</dbReference>
<evidence type="ECO:0000256" key="3">
    <source>
        <dbReference type="ARBA" id="ARBA00022691"/>
    </source>
</evidence>
<evidence type="ECO:0000313" key="8">
    <source>
        <dbReference type="Proteomes" id="UP001314903"/>
    </source>
</evidence>
<comment type="caution">
    <text evidence="7">The sequence shown here is derived from an EMBL/GenBank/DDBJ whole genome shotgun (WGS) entry which is preliminary data.</text>
</comment>
<dbReference type="SUPFAM" id="SSF53335">
    <property type="entry name" value="S-adenosyl-L-methionine-dependent methyltransferases"/>
    <property type="match status" value="1"/>
</dbReference>
<keyword evidence="1 4" id="KW-0489">Methyltransferase</keyword>
<dbReference type="PROSITE" id="PS01230">
    <property type="entry name" value="TRMA_1"/>
    <property type="match status" value="1"/>
</dbReference>
<dbReference type="InterPro" id="IPR030391">
    <property type="entry name" value="MeTrfase_TrmA_CS"/>
</dbReference>
<feature type="active site" evidence="5">
    <location>
        <position position="409"/>
    </location>
</feature>